<organism evidence="1">
    <name type="scientific">Puccinia triticina (isolate 1-1 / race 1 (BBBD))</name>
    <name type="common">Brown leaf rust fungus</name>
    <dbReference type="NCBI Taxonomy" id="630390"/>
    <lineage>
        <taxon>Eukaryota</taxon>
        <taxon>Fungi</taxon>
        <taxon>Dikarya</taxon>
        <taxon>Basidiomycota</taxon>
        <taxon>Pucciniomycotina</taxon>
        <taxon>Pucciniomycetes</taxon>
        <taxon>Pucciniales</taxon>
        <taxon>Pucciniaceae</taxon>
        <taxon>Puccinia</taxon>
    </lineage>
</organism>
<dbReference type="STRING" id="630390.A0A180G2J8"/>
<reference evidence="1" key="2">
    <citation type="submission" date="2016-05" db="EMBL/GenBank/DDBJ databases">
        <title>Comparative analysis highlights variable genome content of wheat rusts and divergence of the mating loci.</title>
        <authorList>
            <person name="Cuomo C.A."/>
            <person name="Bakkeren G."/>
            <person name="Szabo L."/>
            <person name="Khalil H."/>
            <person name="Joly D."/>
            <person name="Goldberg J."/>
            <person name="Young S."/>
            <person name="Zeng Q."/>
            <person name="Fellers J."/>
        </authorList>
    </citation>
    <scope>NUCLEOTIDE SEQUENCE [LARGE SCALE GENOMIC DNA]</scope>
    <source>
        <strain evidence="1">1-1 BBBD Race 1</strain>
    </source>
</reference>
<dbReference type="EMBL" id="ADAS02000791">
    <property type="protein sequence ID" value="OAV86808.1"/>
    <property type="molecule type" value="Genomic_DNA"/>
</dbReference>
<sequence>IHPEGRTLRAAIFPLIADLPALRKTNGFGSHAALLFCSLCLLKKENLHETDTTRFLPRTDKAHRQDAAAWLHLENYTERKKFAKKHGARWSVLNELPYWRPVQYSSIEMMHALVLGDLKDHSMRFLNLPAAGAQLKSMQELDEAWQNDISYAERPFGGEP</sequence>
<evidence type="ECO:0000313" key="1">
    <source>
        <dbReference type="EMBL" id="OAV86808.1"/>
    </source>
</evidence>
<evidence type="ECO:0000313" key="2">
    <source>
        <dbReference type="EnsemblFungi" id="PTTG_29721-t43_1-p1"/>
    </source>
</evidence>
<reference evidence="1" key="1">
    <citation type="submission" date="2009-11" db="EMBL/GenBank/DDBJ databases">
        <authorList>
            <consortium name="The Broad Institute Genome Sequencing Platform"/>
            <person name="Ward D."/>
            <person name="Feldgarden M."/>
            <person name="Earl A."/>
            <person name="Young S.K."/>
            <person name="Zeng Q."/>
            <person name="Koehrsen M."/>
            <person name="Alvarado L."/>
            <person name="Berlin A."/>
            <person name="Bochicchio J."/>
            <person name="Borenstein D."/>
            <person name="Chapman S.B."/>
            <person name="Chen Z."/>
            <person name="Engels R."/>
            <person name="Freedman E."/>
            <person name="Gellesch M."/>
            <person name="Goldberg J."/>
            <person name="Griggs A."/>
            <person name="Gujja S."/>
            <person name="Heilman E."/>
            <person name="Heiman D."/>
            <person name="Hepburn T."/>
            <person name="Howarth C."/>
            <person name="Jen D."/>
            <person name="Larson L."/>
            <person name="Lewis B."/>
            <person name="Mehta T."/>
            <person name="Park D."/>
            <person name="Pearson M."/>
            <person name="Roberts A."/>
            <person name="Saif S."/>
            <person name="Shea T."/>
            <person name="Shenoy N."/>
            <person name="Sisk P."/>
            <person name="Stolte C."/>
            <person name="Sykes S."/>
            <person name="Thomson T."/>
            <person name="Walk T."/>
            <person name="White J."/>
            <person name="Yandava C."/>
            <person name="Izard J."/>
            <person name="Baranova O.V."/>
            <person name="Blanton J.M."/>
            <person name="Tanner A.C."/>
            <person name="Dewhirst F.E."/>
            <person name="Haas B."/>
            <person name="Nusbaum C."/>
            <person name="Birren B."/>
        </authorList>
    </citation>
    <scope>NUCLEOTIDE SEQUENCE [LARGE SCALE GENOMIC DNA]</scope>
    <source>
        <strain evidence="1">1-1 BBBD Race 1</strain>
    </source>
</reference>
<reference evidence="2" key="4">
    <citation type="submission" date="2025-05" db="UniProtKB">
        <authorList>
            <consortium name="EnsemblFungi"/>
        </authorList>
    </citation>
    <scope>IDENTIFICATION</scope>
    <source>
        <strain evidence="2">isolate 1-1 / race 1 (BBBD)</strain>
    </source>
</reference>
<dbReference type="OrthoDB" id="2506909at2759"/>
<dbReference type="PANTHER" id="PTHR46579">
    <property type="entry name" value="F5/8 TYPE C DOMAIN-CONTAINING PROTEIN-RELATED"/>
    <property type="match status" value="1"/>
</dbReference>
<gene>
    <name evidence="1" type="ORF">PTTG_29721</name>
</gene>
<dbReference type="VEuPathDB" id="FungiDB:PTTG_29721"/>
<keyword evidence="3" id="KW-1185">Reference proteome</keyword>
<dbReference type="AlphaFoldDB" id="A0A180G2J8"/>
<dbReference type="Proteomes" id="UP000005240">
    <property type="component" value="Unassembled WGS sequence"/>
</dbReference>
<reference evidence="2 3" key="3">
    <citation type="journal article" date="2017" name="G3 (Bethesda)">
        <title>Comparative analysis highlights variable genome content of wheat rusts and divergence of the mating loci.</title>
        <authorList>
            <person name="Cuomo C.A."/>
            <person name="Bakkeren G."/>
            <person name="Khalil H.B."/>
            <person name="Panwar V."/>
            <person name="Joly D."/>
            <person name="Linning R."/>
            <person name="Sakthikumar S."/>
            <person name="Song X."/>
            <person name="Adiconis X."/>
            <person name="Fan L."/>
            <person name="Goldberg J.M."/>
            <person name="Levin J.Z."/>
            <person name="Young S."/>
            <person name="Zeng Q."/>
            <person name="Anikster Y."/>
            <person name="Bruce M."/>
            <person name="Wang M."/>
            <person name="Yin C."/>
            <person name="McCallum B."/>
            <person name="Szabo L.J."/>
            <person name="Hulbert S."/>
            <person name="Chen X."/>
            <person name="Fellers J.P."/>
        </authorList>
    </citation>
    <scope>NUCLEOTIDE SEQUENCE</scope>
    <source>
        <strain evidence="3">Isolate 1-1 / race 1 (BBBD)</strain>
        <strain evidence="2">isolate 1-1 / race 1 (BBBD)</strain>
    </source>
</reference>
<accession>A0A180G2J8</accession>
<evidence type="ECO:0000313" key="3">
    <source>
        <dbReference type="Proteomes" id="UP000005240"/>
    </source>
</evidence>
<name>A0A180G2J8_PUCT1</name>
<dbReference type="EnsemblFungi" id="PTTG_29721-t43_1">
    <property type="protein sequence ID" value="PTTG_29721-t43_1-p1"/>
    <property type="gene ID" value="PTTG_29721"/>
</dbReference>
<proteinExistence type="predicted"/>
<protein>
    <submittedName>
        <fullName evidence="1 2">Uncharacterized protein</fullName>
    </submittedName>
</protein>
<dbReference type="PANTHER" id="PTHR46579:SF2">
    <property type="entry name" value="C2H2-TYPE DOMAIN-CONTAINING PROTEIN"/>
    <property type="match status" value="1"/>
</dbReference>
<feature type="non-terminal residue" evidence="1">
    <location>
        <position position="1"/>
    </location>
</feature>